<dbReference type="InterPro" id="IPR029056">
    <property type="entry name" value="Ribokinase-like"/>
</dbReference>
<dbReference type="GO" id="GO:0005524">
    <property type="term" value="F:ATP binding"/>
    <property type="evidence" value="ECO:0007669"/>
    <property type="project" value="UniProtKB-KW"/>
</dbReference>
<dbReference type="GO" id="GO:0005759">
    <property type="term" value="C:mitochondrial matrix"/>
    <property type="evidence" value="ECO:0007669"/>
    <property type="project" value="TreeGrafter"/>
</dbReference>
<evidence type="ECO:0000256" key="1">
    <source>
        <dbReference type="ARBA" id="ARBA00004173"/>
    </source>
</evidence>
<dbReference type="NCBIfam" id="TIGR00687">
    <property type="entry name" value="pyridox_kin"/>
    <property type="match status" value="1"/>
</dbReference>
<comment type="catalytic activity">
    <reaction evidence="20">
        <text>pyridoxal + ATP = pyridoxal 5'-phosphate + ADP + H(+)</text>
        <dbReference type="Rhea" id="RHEA:10224"/>
        <dbReference type="ChEBI" id="CHEBI:15378"/>
        <dbReference type="ChEBI" id="CHEBI:17310"/>
        <dbReference type="ChEBI" id="CHEBI:30616"/>
        <dbReference type="ChEBI" id="CHEBI:456216"/>
        <dbReference type="ChEBI" id="CHEBI:597326"/>
        <dbReference type="EC" id="2.7.1.35"/>
    </reaction>
    <physiologicalReaction direction="left-to-right" evidence="20">
        <dbReference type="Rhea" id="RHEA:10225"/>
    </physiologicalReaction>
</comment>
<comment type="similarity">
    <text evidence="5 22">Belongs to the class-I aminoacyl-tRNA synthetase family.</text>
</comment>
<protein>
    <recommendedName>
        <fullName evidence="9">Pyridoxal kinase</fullName>
        <ecNumber evidence="7">2.7.1.35</ecNumber>
        <ecNumber evidence="8">6.1.1.2</ecNumber>
    </recommendedName>
    <alternativeName>
        <fullName evidence="18">Pyridoxine kinase</fullName>
    </alternativeName>
    <alternativeName>
        <fullName evidence="17">Tryptophanyl-tRNA synthetase</fullName>
    </alternativeName>
</protein>
<dbReference type="Proteomes" id="UP000663828">
    <property type="component" value="Unassembled WGS sequence"/>
</dbReference>
<evidence type="ECO:0000256" key="18">
    <source>
        <dbReference type="ARBA" id="ARBA00032808"/>
    </source>
</evidence>
<dbReference type="InterPro" id="IPR004625">
    <property type="entry name" value="PyrdxlKinase"/>
</dbReference>
<dbReference type="PRINTS" id="PR01039">
    <property type="entry name" value="TRNASYNTHTRP"/>
</dbReference>
<dbReference type="GO" id="GO:0008478">
    <property type="term" value="F:pyridoxal kinase activity"/>
    <property type="evidence" value="ECO:0007669"/>
    <property type="project" value="UniProtKB-EC"/>
</dbReference>
<comment type="catalytic activity">
    <reaction evidence="19">
        <text>pyridoxamine + ATP = pyridoxamine 5'-phosphate + ADP + H(+)</text>
        <dbReference type="Rhea" id="RHEA:25104"/>
        <dbReference type="ChEBI" id="CHEBI:15378"/>
        <dbReference type="ChEBI" id="CHEBI:30616"/>
        <dbReference type="ChEBI" id="CHEBI:57761"/>
        <dbReference type="ChEBI" id="CHEBI:58451"/>
        <dbReference type="ChEBI" id="CHEBI:456216"/>
        <dbReference type="EC" id="2.7.1.35"/>
    </reaction>
    <physiologicalReaction direction="left-to-right" evidence="19">
        <dbReference type="Rhea" id="RHEA:25105"/>
    </physiologicalReaction>
</comment>
<dbReference type="PANTHER" id="PTHR43766:SF1">
    <property type="entry name" value="TRYPTOPHAN--TRNA LIGASE, MITOCHONDRIAL"/>
    <property type="match status" value="1"/>
</dbReference>
<evidence type="ECO:0000256" key="17">
    <source>
        <dbReference type="ARBA" id="ARBA00030268"/>
    </source>
</evidence>
<dbReference type="SUPFAM" id="SSF52374">
    <property type="entry name" value="Nucleotidylyl transferase"/>
    <property type="match status" value="1"/>
</dbReference>
<evidence type="ECO:0000256" key="5">
    <source>
        <dbReference type="ARBA" id="ARBA00005594"/>
    </source>
</evidence>
<dbReference type="AlphaFoldDB" id="A0A813WX93"/>
<keyword evidence="11" id="KW-0808">Transferase</keyword>
<keyword evidence="16 22" id="KW-0030">Aminoacyl-tRNA synthetase</keyword>
<dbReference type="SUPFAM" id="SSF53613">
    <property type="entry name" value="Ribokinase-like"/>
    <property type="match status" value="1"/>
</dbReference>
<keyword evidence="10 22" id="KW-0436">Ligase</keyword>
<dbReference type="UniPathway" id="UPA01068">
    <property type="reaction ID" value="UER00298"/>
</dbReference>
<dbReference type="Pfam" id="PF08543">
    <property type="entry name" value="Phos_pyr_kin"/>
    <property type="match status" value="1"/>
</dbReference>
<evidence type="ECO:0000256" key="2">
    <source>
        <dbReference type="ARBA" id="ARBA00004750"/>
    </source>
</evidence>
<evidence type="ECO:0000256" key="22">
    <source>
        <dbReference type="RuleBase" id="RU363036"/>
    </source>
</evidence>
<dbReference type="Gene3D" id="1.10.240.10">
    <property type="entry name" value="Tyrosyl-Transfer RNA Synthetase"/>
    <property type="match status" value="1"/>
</dbReference>
<evidence type="ECO:0000313" key="24">
    <source>
        <dbReference type="EMBL" id="CAF0863424.1"/>
    </source>
</evidence>
<comment type="subcellular location">
    <subcellularLocation>
        <location evidence="1">Mitochondrion</location>
    </subcellularLocation>
</comment>
<dbReference type="CDD" id="cd00806">
    <property type="entry name" value="TrpRS_core"/>
    <property type="match status" value="1"/>
</dbReference>
<comment type="pathway">
    <text evidence="2">Cofactor metabolism; pyridoxal 5'-phosphate salvage; pyridoxamine 5'-phosphate from pyridoxamine: step 1/1.</text>
</comment>
<keyword evidence="14 22" id="KW-0067">ATP-binding</keyword>
<dbReference type="Gene3D" id="3.40.50.620">
    <property type="entry name" value="HUPs"/>
    <property type="match status" value="1"/>
</dbReference>
<dbReference type="EC" id="6.1.1.2" evidence="8"/>
<evidence type="ECO:0000256" key="8">
    <source>
        <dbReference type="ARBA" id="ARBA00013161"/>
    </source>
</evidence>
<dbReference type="GO" id="GO:0004830">
    <property type="term" value="F:tryptophan-tRNA ligase activity"/>
    <property type="evidence" value="ECO:0007669"/>
    <property type="project" value="UniProtKB-EC"/>
</dbReference>
<comment type="pathway">
    <text evidence="3">Cofactor metabolism; pyridoxal 5'-phosphate salvage; pyridoxine 5'-phosphate from pyridoxine: step 1/1.</text>
</comment>
<sequence length="587" mass="66548">MSSTSNRIPRVLSIQSHVVHGYVGNRCATFILQLYGFEVDVINSVHFSNHTGYSVVKGSRLTVDELRSVFQGLMANELFEYDYILTGYMGSGELLHVVAEYISLIKSKSPRVIYICDPVIGDNGKLYVDQSCVEVYKNVILPLADIVTPNDFEFEQLIGGTLECTSDTNDNKEQKFWRTLQSLHSIGPSHVIISSISASKTGGSETMLQMYGSSKKSNHDYQTFRIDFPYLNGCFTGTGDSFSALVLAWFHREKNLIMFPRRVLCGIQPSSVPHVGNYLGAVKKWIDLQNSGDNLVVMLADLHAVTIPREPEVLRKSILETAASLLACGIDPKRSIIYRQSQLPHHTELNWLLSTLTTVQKVAHIPTYKSKVKDDAPIPLGLFLYPVLQSADILLFKTTHLPVGEDQIPHLQLCTYMIEKFYHYYKQNIFPVPELLATEANRIRSLRRPDQKMSKSDFEERARIDIMDDEDVIRERVMKALTDFNSQISYDRQQRPGVSNLIDIFAGISGQSIETIVKEAQRDNLNTGAFKKQLAQLIIEHFRPKRLEYLKLLDDRSHLLSILENGRERAREIADKTLNEVKDVMGL</sequence>
<dbReference type="NCBIfam" id="TIGR00233">
    <property type="entry name" value="trpS"/>
    <property type="match status" value="1"/>
</dbReference>
<evidence type="ECO:0000256" key="21">
    <source>
        <dbReference type="ARBA" id="ARBA00048524"/>
    </source>
</evidence>
<dbReference type="InterPro" id="IPR013749">
    <property type="entry name" value="PM/HMP-P_kinase-1"/>
</dbReference>
<gene>
    <name evidence="24" type="ORF">XAT740_LOCUS6111</name>
</gene>
<evidence type="ECO:0000256" key="11">
    <source>
        <dbReference type="ARBA" id="ARBA00022679"/>
    </source>
</evidence>
<comment type="pathway">
    <text evidence="4">Cofactor metabolism; pyridoxal 5'-phosphate salvage; pyridoxal 5'-phosphate from pyridoxal: step 1/1.</text>
</comment>
<evidence type="ECO:0000256" key="15">
    <source>
        <dbReference type="ARBA" id="ARBA00022917"/>
    </source>
</evidence>
<dbReference type="InterPro" id="IPR050203">
    <property type="entry name" value="Trp-tRNA_synthetase"/>
</dbReference>
<evidence type="ECO:0000256" key="13">
    <source>
        <dbReference type="ARBA" id="ARBA00022777"/>
    </source>
</evidence>
<dbReference type="Gene3D" id="3.40.1190.20">
    <property type="match status" value="1"/>
</dbReference>
<feature type="domain" description="Pyridoxamine kinase/Phosphomethylpyrimidine kinase" evidence="23">
    <location>
        <begin position="40"/>
        <end position="255"/>
    </location>
</feature>
<dbReference type="GO" id="GO:0009443">
    <property type="term" value="P:pyridoxal 5'-phosphate salvage"/>
    <property type="evidence" value="ECO:0007669"/>
    <property type="project" value="InterPro"/>
</dbReference>
<keyword evidence="15 22" id="KW-0648">Protein biosynthesis</keyword>
<evidence type="ECO:0000256" key="3">
    <source>
        <dbReference type="ARBA" id="ARBA00004835"/>
    </source>
</evidence>
<keyword evidence="12 22" id="KW-0547">Nucleotide-binding</keyword>
<comment type="similarity">
    <text evidence="6">Belongs to the pyridoxine kinase family.</text>
</comment>
<dbReference type="Pfam" id="PF00579">
    <property type="entry name" value="tRNA-synt_1b"/>
    <property type="match status" value="1"/>
</dbReference>
<comment type="caution">
    <text evidence="24">The sequence shown here is derived from an EMBL/GenBank/DDBJ whole genome shotgun (WGS) entry which is preliminary data.</text>
</comment>
<dbReference type="GO" id="GO:0070183">
    <property type="term" value="P:mitochondrial tryptophanyl-tRNA aminoacylation"/>
    <property type="evidence" value="ECO:0007669"/>
    <property type="project" value="TreeGrafter"/>
</dbReference>
<dbReference type="InterPro" id="IPR002306">
    <property type="entry name" value="Trp-tRNA-ligase"/>
</dbReference>
<evidence type="ECO:0000256" key="20">
    <source>
        <dbReference type="ARBA" id="ARBA00047377"/>
    </source>
</evidence>
<dbReference type="CDD" id="cd01173">
    <property type="entry name" value="pyridoxal_pyridoxamine_kinase"/>
    <property type="match status" value="1"/>
</dbReference>
<organism evidence="24 25">
    <name type="scientific">Adineta ricciae</name>
    <name type="common">Rotifer</name>
    <dbReference type="NCBI Taxonomy" id="249248"/>
    <lineage>
        <taxon>Eukaryota</taxon>
        <taxon>Metazoa</taxon>
        <taxon>Spiralia</taxon>
        <taxon>Gnathifera</taxon>
        <taxon>Rotifera</taxon>
        <taxon>Eurotatoria</taxon>
        <taxon>Bdelloidea</taxon>
        <taxon>Adinetida</taxon>
        <taxon>Adinetidae</taxon>
        <taxon>Adineta</taxon>
    </lineage>
</organism>
<dbReference type="EMBL" id="CAJNOR010000274">
    <property type="protein sequence ID" value="CAF0863424.1"/>
    <property type="molecule type" value="Genomic_DNA"/>
</dbReference>
<evidence type="ECO:0000256" key="6">
    <source>
        <dbReference type="ARBA" id="ARBA00008805"/>
    </source>
</evidence>
<evidence type="ECO:0000256" key="9">
    <source>
        <dbReference type="ARBA" id="ARBA00018134"/>
    </source>
</evidence>
<dbReference type="InterPro" id="IPR014729">
    <property type="entry name" value="Rossmann-like_a/b/a_fold"/>
</dbReference>
<evidence type="ECO:0000256" key="12">
    <source>
        <dbReference type="ARBA" id="ARBA00022741"/>
    </source>
</evidence>
<evidence type="ECO:0000313" key="25">
    <source>
        <dbReference type="Proteomes" id="UP000663828"/>
    </source>
</evidence>
<dbReference type="FunFam" id="1.10.240.10:FF:000002">
    <property type="entry name" value="Tryptophan--tRNA ligase"/>
    <property type="match status" value="1"/>
</dbReference>
<evidence type="ECO:0000256" key="14">
    <source>
        <dbReference type="ARBA" id="ARBA00022840"/>
    </source>
</evidence>
<reference evidence="24" key="1">
    <citation type="submission" date="2021-02" db="EMBL/GenBank/DDBJ databases">
        <authorList>
            <person name="Nowell W R."/>
        </authorList>
    </citation>
    <scope>NUCLEOTIDE SEQUENCE</scope>
</reference>
<dbReference type="InterPro" id="IPR002305">
    <property type="entry name" value="aa-tRNA-synth_Ic"/>
</dbReference>
<name>A0A813WX93_ADIRI</name>
<comment type="catalytic activity">
    <reaction evidence="21">
        <text>pyridoxine + ATP = pyridoxine 5'-phosphate + ADP + H(+)</text>
        <dbReference type="Rhea" id="RHEA:25108"/>
        <dbReference type="ChEBI" id="CHEBI:15378"/>
        <dbReference type="ChEBI" id="CHEBI:16709"/>
        <dbReference type="ChEBI" id="CHEBI:30616"/>
        <dbReference type="ChEBI" id="CHEBI:58589"/>
        <dbReference type="ChEBI" id="CHEBI:456216"/>
        <dbReference type="EC" id="2.7.1.35"/>
    </reaction>
    <physiologicalReaction direction="left-to-right" evidence="21">
        <dbReference type="Rhea" id="RHEA:25109"/>
    </physiologicalReaction>
</comment>
<accession>A0A813WX93</accession>
<keyword evidence="13" id="KW-0418">Kinase</keyword>
<proteinExistence type="inferred from homology"/>
<evidence type="ECO:0000256" key="16">
    <source>
        <dbReference type="ARBA" id="ARBA00023146"/>
    </source>
</evidence>
<evidence type="ECO:0000256" key="10">
    <source>
        <dbReference type="ARBA" id="ARBA00022598"/>
    </source>
</evidence>
<evidence type="ECO:0000256" key="4">
    <source>
        <dbReference type="ARBA" id="ARBA00005210"/>
    </source>
</evidence>
<evidence type="ECO:0000256" key="7">
    <source>
        <dbReference type="ARBA" id="ARBA00012104"/>
    </source>
</evidence>
<keyword evidence="25" id="KW-1185">Reference proteome</keyword>
<dbReference type="EC" id="2.7.1.35" evidence="7"/>
<evidence type="ECO:0000256" key="19">
    <source>
        <dbReference type="ARBA" id="ARBA00047310"/>
    </source>
</evidence>
<evidence type="ECO:0000259" key="23">
    <source>
        <dbReference type="Pfam" id="PF08543"/>
    </source>
</evidence>
<dbReference type="PANTHER" id="PTHR43766">
    <property type="entry name" value="TRYPTOPHAN--TRNA LIGASE, MITOCHONDRIAL"/>
    <property type="match status" value="1"/>
</dbReference>